<dbReference type="InterPro" id="IPR024021">
    <property type="entry name" value="FeFe-hyd_HydE_rSAM"/>
</dbReference>
<dbReference type="InterPro" id="IPR006638">
    <property type="entry name" value="Elp3/MiaA/NifB-like_rSAM"/>
</dbReference>
<sequence length="351" mass="40195">MEQDKILDFLKSDKSEDMDYLFTEAFSIRQKTIGNRVYLRGLIEFSNFCTLDCLYCGVRRSNHKVMRYKLSREEIISLALLAYEQGFQSLALQSGEIRSDTHIDWLADLVYEIKKMTSQGQNPGLGITLSVGELDYYQYKKLYDAGAHRYLLRIETSNPRLFARIHPPGQSFEKRREALYALKEIGYQVGTGVMIGLPYQTYEDLLSDLEFFIKMDIDMLGMGPYIPHPDTPLFKEIEHIKIDPYTSSLKMISLARILMPDINIVASTALQTIHPEGLKNGLKAGANIVMPVLTPEENRLHYTLYAGKKYTPFSQLIAEIKNSGFEVGLWQYGDSPHFFKRQKSQIQVKGG</sequence>
<dbReference type="PANTHER" id="PTHR43726:SF1">
    <property type="entry name" value="BIOTIN SYNTHASE"/>
    <property type="match status" value="1"/>
</dbReference>
<dbReference type="GO" id="GO:0016740">
    <property type="term" value="F:transferase activity"/>
    <property type="evidence" value="ECO:0007669"/>
    <property type="project" value="TreeGrafter"/>
</dbReference>
<dbReference type="AlphaFoldDB" id="A0A1M5N216"/>
<comment type="cofactor">
    <cofactor evidence="7">
        <name>[4Fe-4S] cluster</name>
        <dbReference type="ChEBI" id="CHEBI:49883"/>
    </cofactor>
    <text evidence="7">Binds 1 [4Fe-4S] cluster. The cluster is coordinated with 3 cysteines and an exchangeable S-adenosyl-L-methionine.</text>
</comment>
<dbReference type="InterPro" id="IPR034422">
    <property type="entry name" value="HydE/PylB-like"/>
</dbReference>
<dbReference type="Pfam" id="PF04055">
    <property type="entry name" value="Radical_SAM"/>
    <property type="match status" value="1"/>
</dbReference>
<evidence type="ECO:0000259" key="9">
    <source>
        <dbReference type="PROSITE" id="PS51918"/>
    </source>
</evidence>
<proteinExistence type="predicted"/>
<dbReference type="SFLD" id="SFLDG01280">
    <property type="entry name" value="HydE/PylB-like"/>
    <property type="match status" value="1"/>
</dbReference>
<keyword evidence="2 7" id="KW-0949">S-adenosyl-L-methionine</keyword>
<dbReference type="CDD" id="cd01335">
    <property type="entry name" value="Radical_SAM"/>
    <property type="match status" value="1"/>
</dbReference>
<dbReference type="GO" id="GO:0044272">
    <property type="term" value="P:sulfur compound biosynthetic process"/>
    <property type="evidence" value="ECO:0007669"/>
    <property type="project" value="UniProtKB-ARBA"/>
</dbReference>
<evidence type="ECO:0000256" key="1">
    <source>
        <dbReference type="ARBA" id="ARBA00022485"/>
    </source>
</evidence>
<evidence type="ECO:0000256" key="2">
    <source>
        <dbReference type="ARBA" id="ARBA00022691"/>
    </source>
</evidence>
<dbReference type="SFLD" id="SFLDG01060">
    <property type="entry name" value="BATS_domain_containing"/>
    <property type="match status" value="1"/>
</dbReference>
<keyword evidence="3" id="KW-0479">Metal-binding</keyword>
<accession>A0A1M5N216</accession>
<dbReference type="Gene3D" id="3.20.20.70">
    <property type="entry name" value="Aldolase class I"/>
    <property type="match status" value="1"/>
</dbReference>
<evidence type="ECO:0000256" key="8">
    <source>
        <dbReference type="PIRSR" id="PIRSR004762-2"/>
    </source>
</evidence>
<dbReference type="InterPro" id="IPR013785">
    <property type="entry name" value="Aldolase_TIM"/>
</dbReference>
<protein>
    <submittedName>
        <fullName evidence="10">Biotin synthase</fullName>
    </submittedName>
</protein>
<dbReference type="PROSITE" id="PS51918">
    <property type="entry name" value="RADICAL_SAM"/>
    <property type="match status" value="1"/>
</dbReference>
<dbReference type="SMART" id="SM00876">
    <property type="entry name" value="BATS"/>
    <property type="match status" value="1"/>
</dbReference>
<gene>
    <name evidence="10" type="ORF">SAMN02745221_01079</name>
</gene>
<dbReference type="EMBL" id="FQWY01000014">
    <property type="protein sequence ID" value="SHG83571.1"/>
    <property type="molecule type" value="Genomic_DNA"/>
</dbReference>
<dbReference type="NCBIfam" id="TIGR03956">
    <property type="entry name" value="rSAM_HydE"/>
    <property type="match status" value="1"/>
</dbReference>
<comment type="cofactor">
    <cofactor evidence="6">
        <name>[2Fe-2S] cluster</name>
        <dbReference type="ChEBI" id="CHEBI:190135"/>
    </cofactor>
</comment>
<name>A0A1M5N216_9FIRM</name>
<dbReference type="Proteomes" id="UP000242329">
    <property type="component" value="Unassembled WGS sequence"/>
</dbReference>
<evidence type="ECO:0000256" key="5">
    <source>
        <dbReference type="ARBA" id="ARBA00023014"/>
    </source>
</evidence>
<dbReference type="InterPro" id="IPR010722">
    <property type="entry name" value="BATS_dom"/>
</dbReference>
<feature type="binding site" evidence="7">
    <location>
        <position position="56"/>
    </location>
    <ligand>
        <name>[4Fe-4S] cluster</name>
        <dbReference type="ChEBI" id="CHEBI:49883"/>
        <note>4Fe-4S-S-AdoMet</note>
    </ligand>
</feature>
<dbReference type="STRING" id="1123382.SAMN02745221_01079"/>
<keyword evidence="4 7" id="KW-0408">Iron</keyword>
<dbReference type="OrthoDB" id="9775764at2"/>
<dbReference type="PANTHER" id="PTHR43726">
    <property type="entry name" value="3-METHYLORNITHINE SYNTHASE"/>
    <property type="match status" value="1"/>
</dbReference>
<evidence type="ECO:0000256" key="6">
    <source>
        <dbReference type="ARBA" id="ARBA00034078"/>
    </source>
</evidence>
<organism evidence="10 11">
    <name type="scientific">Thermosyntropha lipolytica DSM 11003</name>
    <dbReference type="NCBI Taxonomy" id="1123382"/>
    <lineage>
        <taxon>Bacteria</taxon>
        <taxon>Bacillati</taxon>
        <taxon>Bacillota</taxon>
        <taxon>Clostridia</taxon>
        <taxon>Eubacteriales</taxon>
        <taxon>Syntrophomonadaceae</taxon>
        <taxon>Thermosyntropha</taxon>
    </lineage>
</organism>
<dbReference type="SUPFAM" id="SSF102114">
    <property type="entry name" value="Radical SAM enzymes"/>
    <property type="match status" value="1"/>
</dbReference>
<evidence type="ECO:0000313" key="11">
    <source>
        <dbReference type="Proteomes" id="UP000242329"/>
    </source>
</evidence>
<dbReference type="GO" id="GO:0042364">
    <property type="term" value="P:water-soluble vitamin biosynthetic process"/>
    <property type="evidence" value="ECO:0007669"/>
    <property type="project" value="UniProtKB-ARBA"/>
</dbReference>
<dbReference type="InterPro" id="IPR058240">
    <property type="entry name" value="rSAM_sf"/>
</dbReference>
<dbReference type="GO" id="GO:0046872">
    <property type="term" value="F:metal ion binding"/>
    <property type="evidence" value="ECO:0007669"/>
    <property type="project" value="UniProtKB-KW"/>
</dbReference>
<keyword evidence="1 7" id="KW-0004">4Fe-4S</keyword>
<keyword evidence="11" id="KW-1185">Reference proteome</keyword>
<feature type="domain" description="Radical SAM core" evidence="9">
    <location>
        <begin position="35"/>
        <end position="261"/>
    </location>
</feature>
<dbReference type="GO" id="GO:0051539">
    <property type="term" value="F:4 iron, 4 sulfur cluster binding"/>
    <property type="evidence" value="ECO:0007669"/>
    <property type="project" value="UniProtKB-KW"/>
</dbReference>
<dbReference type="SFLD" id="SFLDS00029">
    <property type="entry name" value="Radical_SAM"/>
    <property type="match status" value="1"/>
</dbReference>
<reference evidence="11" key="1">
    <citation type="submission" date="2016-11" db="EMBL/GenBank/DDBJ databases">
        <authorList>
            <person name="Varghese N."/>
            <person name="Submissions S."/>
        </authorList>
    </citation>
    <scope>NUCLEOTIDE SEQUENCE [LARGE SCALE GENOMIC DNA]</scope>
    <source>
        <strain evidence="11">DSM 11003</strain>
    </source>
</reference>
<evidence type="ECO:0000313" key="10">
    <source>
        <dbReference type="EMBL" id="SHG83571.1"/>
    </source>
</evidence>
<dbReference type="SFLD" id="SFLDG01082">
    <property type="entry name" value="B12-binding_domain_containing"/>
    <property type="match status" value="1"/>
</dbReference>
<dbReference type="PIRSF" id="PIRSF004762">
    <property type="entry name" value="CHP00423"/>
    <property type="match status" value="1"/>
</dbReference>
<feature type="binding site" evidence="7">
    <location>
        <position position="49"/>
    </location>
    <ligand>
        <name>[4Fe-4S] cluster</name>
        <dbReference type="ChEBI" id="CHEBI:49883"/>
        <note>4Fe-4S-S-AdoMet</note>
    </ligand>
</feature>
<evidence type="ECO:0000256" key="7">
    <source>
        <dbReference type="PIRSR" id="PIRSR004762-1"/>
    </source>
</evidence>
<keyword evidence="5 7" id="KW-0411">Iron-sulfur</keyword>
<dbReference type="InterPro" id="IPR007197">
    <property type="entry name" value="rSAM"/>
</dbReference>
<dbReference type="SMART" id="SM00729">
    <property type="entry name" value="Elp3"/>
    <property type="match status" value="1"/>
</dbReference>
<feature type="binding site" evidence="8">
    <location>
        <position position="155"/>
    </location>
    <ligand>
        <name>S-adenosyl-L-methionine</name>
        <dbReference type="ChEBI" id="CHEBI:59789"/>
    </ligand>
</feature>
<evidence type="ECO:0000256" key="4">
    <source>
        <dbReference type="ARBA" id="ARBA00023004"/>
    </source>
</evidence>
<evidence type="ECO:0000256" key="3">
    <source>
        <dbReference type="ARBA" id="ARBA00022723"/>
    </source>
</evidence>
<feature type="binding site" evidence="7">
    <location>
        <position position="53"/>
    </location>
    <ligand>
        <name>[4Fe-4S] cluster</name>
        <dbReference type="ChEBI" id="CHEBI:49883"/>
        <note>4Fe-4S-S-AdoMet</note>
    </ligand>
</feature>
<feature type="binding site" evidence="8">
    <location>
        <position position="175"/>
    </location>
    <ligand>
        <name>S-adenosyl-L-methionine</name>
        <dbReference type="ChEBI" id="CHEBI:59789"/>
    </ligand>
</feature>
<dbReference type="RefSeq" id="WP_073091121.1">
    <property type="nucleotide sequence ID" value="NZ_FQWY01000014.1"/>
</dbReference>